<keyword evidence="10" id="KW-0670">Pyruvate</keyword>
<dbReference type="STRING" id="1220578.FPE01S_01_18910"/>
<reference evidence="12 13" key="1">
    <citation type="submission" date="2015-04" db="EMBL/GenBank/DDBJ databases">
        <title>Whole genome shotgun sequence of Flavihumibacter petaseus NBRC 106054.</title>
        <authorList>
            <person name="Miyazawa S."/>
            <person name="Hosoyama A."/>
            <person name="Hashimoto M."/>
            <person name="Noguchi M."/>
            <person name="Tsuchikane K."/>
            <person name="Ohji S."/>
            <person name="Yamazoe A."/>
            <person name="Ichikawa N."/>
            <person name="Kimura A."/>
            <person name="Fujita N."/>
        </authorList>
    </citation>
    <scope>NUCLEOTIDE SEQUENCE [LARGE SCALE GENOMIC DNA]</scope>
    <source>
        <strain evidence="12 13">NBRC 106054</strain>
    </source>
</reference>
<evidence type="ECO:0000256" key="1">
    <source>
        <dbReference type="ARBA" id="ARBA00022475"/>
    </source>
</evidence>
<dbReference type="Proteomes" id="UP000033121">
    <property type="component" value="Unassembled WGS sequence"/>
</dbReference>
<dbReference type="GO" id="GO:0008654">
    <property type="term" value="P:phospholipid biosynthetic process"/>
    <property type="evidence" value="ECO:0007669"/>
    <property type="project" value="UniProtKB-KW"/>
</dbReference>
<keyword evidence="2" id="KW-0444">Lipid biosynthesis</keyword>
<accession>A0A0E9MZD5</accession>
<evidence type="ECO:0000256" key="6">
    <source>
        <dbReference type="ARBA" id="ARBA00023145"/>
    </source>
</evidence>
<keyword evidence="8" id="KW-0456">Lyase</keyword>
<evidence type="ECO:0000256" key="3">
    <source>
        <dbReference type="ARBA" id="ARBA00022793"/>
    </source>
</evidence>
<keyword evidence="5 11" id="KW-0472">Membrane</keyword>
<evidence type="ECO:0000256" key="11">
    <source>
        <dbReference type="SAM" id="Phobius"/>
    </source>
</evidence>
<dbReference type="InterPro" id="IPR033175">
    <property type="entry name" value="PSD-A"/>
</dbReference>
<keyword evidence="1" id="KW-1003">Cell membrane</keyword>
<keyword evidence="13" id="KW-1185">Reference proteome</keyword>
<gene>
    <name evidence="12" type="primary">psd</name>
    <name evidence="12" type="ORF">FPE01S_01_18910</name>
</gene>
<dbReference type="NCBIfam" id="NF003678">
    <property type="entry name" value="PRK05305.1-2"/>
    <property type="match status" value="1"/>
</dbReference>
<sequence length="229" mass="25532">MDLTFAVQPNNMTIHKEGYKSIAIATLVFALLNILSFFFISAALPWLSWLILVATFGLLLFILSFFRIPNRNMTFGDNKVICPADGKVVVIEEIHDTEYFNGPRLQVSIFMSPANVHVNRNPVTGDVVYSKYHKGKYLVAWHPKSSTENERHSVVLKRGNTEILVKQIAGALAKRIVNYLQPGMKVKQNDELGFIKFGSRVDVLLPVGTAVDVKLDQMVQGGVTVLATL</sequence>
<keyword evidence="11" id="KW-0812">Transmembrane</keyword>
<evidence type="ECO:0000256" key="10">
    <source>
        <dbReference type="ARBA" id="ARBA00023317"/>
    </source>
</evidence>
<keyword evidence="11" id="KW-1133">Transmembrane helix</keyword>
<evidence type="ECO:0000256" key="5">
    <source>
        <dbReference type="ARBA" id="ARBA00023136"/>
    </source>
</evidence>
<feature type="transmembrane region" description="Helical" evidence="11">
    <location>
        <begin position="21"/>
        <end position="40"/>
    </location>
</feature>
<keyword evidence="7" id="KW-0594">Phospholipid biosynthesis</keyword>
<comment type="caution">
    <text evidence="12">The sequence shown here is derived from an EMBL/GenBank/DDBJ whole genome shotgun (WGS) entry which is preliminary data.</text>
</comment>
<evidence type="ECO:0000256" key="8">
    <source>
        <dbReference type="ARBA" id="ARBA00023239"/>
    </source>
</evidence>
<evidence type="ECO:0000256" key="2">
    <source>
        <dbReference type="ARBA" id="ARBA00022516"/>
    </source>
</evidence>
<evidence type="ECO:0000313" key="12">
    <source>
        <dbReference type="EMBL" id="GAO42873.1"/>
    </source>
</evidence>
<dbReference type="InterPro" id="IPR003817">
    <property type="entry name" value="PS_Dcarbxylase"/>
</dbReference>
<dbReference type="EMBL" id="BBWV01000001">
    <property type="protein sequence ID" value="GAO42873.1"/>
    <property type="molecule type" value="Genomic_DNA"/>
</dbReference>
<protein>
    <submittedName>
        <fullName evidence="12">Phosphatidylserine decarboxylase</fullName>
    </submittedName>
</protein>
<name>A0A0E9MZD5_9BACT</name>
<evidence type="ECO:0000256" key="4">
    <source>
        <dbReference type="ARBA" id="ARBA00023098"/>
    </source>
</evidence>
<keyword evidence="3" id="KW-0210">Decarboxylase</keyword>
<evidence type="ECO:0000256" key="7">
    <source>
        <dbReference type="ARBA" id="ARBA00023209"/>
    </source>
</evidence>
<keyword evidence="4" id="KW-0443">Lipid metabolism</keyword>
<keyword evidence="9" id="KW-1208">Phospholipid metabolism</keyword>
<evidence type="ECO:0000256" key="9">
    <source>
        <dbReference type="ARBA" id="ARBA00023264"/>
    </source>
</evidence>
<feature type="transmembrane region" description="Helical" evidence="11">
    <location>
        <begin position="46"/>
        <end position="66"/>
    </location>
</feature>
<keyword evidence="6" id="KW-0865">Zymogen</keyword>
<proteinExistence type="predicted"/>
<dbReference type="AlphaFoldDB" id="A0A0E9MZD5"/>
<dbReference type="GO" id="GO:0004609">
    <property type="term" value="F:phosphatidylserine decarboxylase activity"/>
    <property type="evidence" value="ECO:0007669"/>
    <property type="project" value="InterPro"/>
</dbReference>
<dbReference type="Pfam" id="PF02666">
    <property type="entry name" value="PS_Dcarbxylase"/>
    <property type="match status" value="1"/>
</dbReference>
<dbReference type="PANTHER" id="PTHR35809:SF1">
    <property type="entry name" value="ARCHAETIDYLSERINE DECARBOXYLASE PROENZYME-RELATED"/>
    <property type="match status" value="1"/>
</dbReference>
<organism evidence="12 13">
    <name type="scientific">Flavihumibacter petaseus NBRC 106054</name>
    <dbReference type="NCBI Taxonomy" id="1220578"/>
    <lineage>
        <taxon>Bacteria</taxon>
        <taxon>Pseudomonadati</taxon>
        <taxon>Bacteroidota</taxon>
        <taxon>Chitinophagia</taxon>
        <taxon>Chitinophagales</taxon>
        <taxon>Chitinophagaceae</taxon>
        <taxon>Flavihumibacter</taxon>
    </lineage>
</organism>
<evidence type="ECO:0000313" key="13">
    <source>
        <dbReference type="Proteomes" id="UP000033121"/>
    </source>
</evidence>
<dbReference type="PANTHER" id="PTHR35809">
    <property type="entry name" value="ARCHAETIDYLSERINE DECARBOXYLASE PROENZYME-RELATED"/>
    <property type="match status" value="1"/>
</dbReference>